<dbReference type="PANTHER" id="PTHR21704">
    <property type="entry name" value="NIPPED-B-LIKE PROTEIN DELANGIN SCC2-RELATED"/>
    <property type="match status" value="1"/>
</dbReference>
<evidence type="ECO:0000256" key="6">
    <source>
        <dbReference type="RuleBase" id="RU364107"/>
    </source>
</evidence>
<dbReference type="Gene3D" id="1.25.10.10">
    <property type="entry name" value="Leucine-rich Repeat Variant"/>
    <property type="match status" value="1"/>
</dbReference>
<accession>A0A074YRG9</accession>
<feature type="compositionally biased region" description="Pro residues" evidence="8">
    <location>
        <begin position="157"/>
        <end position="169"/>
    </location>
</feature>
<keyword evidence="3 6" id="KW-0677">Repeat</keyword>
<evidence type="ECO:0000256" key="3">
    <source>
        <dbReference type="ARBA" id="ARBA00022737"/>
    </source>
</evidence>
<comment type="subcellular location">
    <subcellularLocation>
        <location evidence="1 6">Nucleus</location>
    </subcellularLocation>
</comment>
<dbReference type="InterPro" id="IPR033031">
    <property type="entry name" value="Scc2/Nipped-B"/>
</dbReference>
<evidence type="ECO:0000256" key="1">
    <source>
        <dbReference type="ARBA" id="ARBA00004123"/>
    </source>
</evidence>
<dbReference type="InterPro" id="IPR011989">
    <property type="entry name" value="ARM-like"/>
</dbReference>
<evidence type="ECO:0000256" key="5">
    <source>
        <dbReference type="ARBA" id="ARBA00023306"/>
    </source>
</evidence>
<dbReference type="GeneID" id="25366865"/>
<dbReference type="PANTHER" id="PTHR21704:SF18">
    <property type="entry name" value="NIPPED-B-LIKE PROTEIN"/>
    <property type="match status" value="1"/>
</dbReference>
<dbReference type="GO" id="GO:0071169">
    <property type="term" value="P:establishment of protein localization to chromatin"/>
    <property type="evidence" value="ECO:0007669"/>
    <property type="project" value="TreeGrafter"/>
</dbReference>
<dbReference type="GO" id="GO:0034087">
    <property type="term" value="P:establishment of mitotic sister chromatid cohesion"/>
    <property type="evidence" value="ECO:0007669"/>
    <property type="project" value="TreeGrafter"/>
</dbReference>
<feature type="domain" description="Sister chromatid cohesion C-terminal" evidence="9">
    <location>
        <begin position="1440"/>
        <end position="1627"/>
    </location>
</feature>
<feature type="region of interest" description="Disordered" evidence="8">
    <location>
        <begin position="111"/>
        <end position="134"/>
    </location>
</feature>
<dbReference type="FunCoup" id="A0A074YRG9">
    <property type="interactions" value="215"/>
</dbReference>
<sequence>MAHPNGANYTNGNRKPMRVPSVAEALPFSPFTSIVPFTLDAIPPPLALPSAPAQIFSSEEQKISAHGMLERLDAQANNAERASEQLTRTLESVQHLLNSDNLTQYRFNRPARFAQSKSRPTQTTATPSKNQLGSFAKMVLDKTIPSHYAAEKANLPTPSPAPLVKPPKPQSHVAPAVTTSVQPQHNQSLHQSTIPVPQSSARQSTVPTSISQPQIAVPITLSSAPSPHQSSQSAKANGVPQAHPQSSQPSSQRSSIAVVIPKPLTEAQRAQYTHVPDTIRVLSASQTSKTDAQKHADFQADQRLTSASIAQQEKANSAVSKLRNLIAEIFEAEDQMQADTSGMVSSNAARFFNTDDAIEGTPVLQATIQAQLDSALYKVVANARLSSIDVGDLGRIQRLCDHAATAAGTINYRIDGDTPQEVDEWLHGIGVGEQGLTACKTLLRIMTAGREEKQLYSEETLTTLLNSLIHIVETCIIPIVEMRSNGDMADAFKLASSQSKYLNQILTACIRVIKLLGDLIAKTDVDERAIVSAEFICKTLVFVENATSEKDSALGIQRFETARRAAMDVLAKIFARYPEQRQSIFDEILTSLEKLPVGRQSARQFKMVDAKPIQLVSALLMRLVQTSATRMEVKTKHISEEANSEENVDEDSGSSEEDADADSDFDNATEKKHRPKPKPRQKKRTSEGPEDLASVTNPLFEAAYRDAHYVVNYMVQRALTSTKSGDQPYRNLLDIFTEDFLNVLGNTDWPAAEMFLRVLLAKMFELSENHKGSAPSKAMALELMGGMASRITELRLQAQSASRQPNTERSEVTAKLLQIHESIVAEQIEEDELLSFDGPYRIVLEYLQARGTENSELLTARGYHTIQWAKQILQPSSETTKSAEVENRLAFMIKDTTWLETEYDFKAVTTEDGRFAAVLITMNLPFCRAFNKIFSKLLGTMAGDQASLRSKSLKSIEQLLEMDPSILDQGTFFINSIIRCLQDNSTQVRDSALGLIAKCLSLRPKLDTMLYERVIFRAQDANLHVRKRAMKMLKDMYLRNDALTMKALIADTLISRVNDADESIVELARHTFEDIWMTPFHTVPGADPDTMRKKLRLREQTSLVINIVKRKTETTEAVLPELLQQILSDKSKTAKANTVVCKEMVKLMFDAIIDPSELPESPPQQNVLQTLTIFAAANAKLFAPDQLQTLQPYVKNLSSEDNLLVYRSAIVILRHTLPHMKNLNRDFLVNIQQALLGSFTRLPPAELKEVATCLWTLDGELHNTERLVKVTLSLYDQIKRGLPVDMNSNQAAAQKTRRLITIAGHFGKAFNLDSHLSSFKEKFPDYKGEHVAFLAVDLICPFTSPNQPMVLRQAALDSVCMLCQAWPGQLMRTDVCNAFKLALESDDQQLPMTMIVGLKDFYCAGDKPGESSLVQVGTGVEAGTERLGNTYIATDRDGAATSIAQQFLAKIRNVALTSADALAFNAVQVVASIGRQGLVHPKETGPCFIALETCPDAKIAAFAFQEHMGLYSKHEAMFEKEHIGAIHQAFTYQRDVAKSDQGYTGSPPTSKMHHFWEVIKTGKAKIRIKFLTAICGKAGVGFDMSKLDMSGTLPSHVAFTRFVSENLAFFDYAKFDELQHLIDCIEKLMANTGTPVAHMVDVDILRVLIEKDVPMIDSENGLPNETAANEGQGKSVAPGRLRELTVYVQVLLLLWELRTYLRRLWNVSRHQAAATKGKASKEVVRALQRIPNSTNLTERYLARNQEIMRALETPEGQLNLCSSFSEVMAVDSELKVDKEDAEEEMDTSMTMNGDGYETPSERGESATPGSGQKRGRKRKSIDSSQNTPRKKGRPRKNSSVQGRSVSFA</sequence>
<feature type="compositionally biased region" description="Basic and acidic residues" evidence="8">
    <location>
        <begin position="631"/>
        <end position="640"/>
    </location>
</feature>
<dbReference type="InterPro" id="IPR016024">
    <property type="entry name" value="ARM-type_fold"/>
</dbReference>
<dbReference type="STRING" id="1043005.A0A074YRG9"/>
<dbReference type="SUPFAM" id="SSF48371">
    <property type="entry name" value="ARM repeat"/>
    <property type="match status" value="1"/>
</dbReference>
<organism evidence="10 11">
    <name type="scientific">Aureobasidium subglaciale (strain EXF-2481)</name>
    <name type="common">Aureobasidium pullulans var. subglaciale</name>
    <dbReference type="NCBI Taxonomy" id="1043005"/>
    <lineage>
        <taxon>Eukaryota</taxon>
        <taxon>Fungi</taxon>
        <taxon>Dikarya</taxon>
        <taxon>Ascomycota</taxon>
        <taxon>Pezizomycotina</taxon>
        <taxon>Dothideomycetes</taxon>
        <taxon>Dothideomycetidae</taxon>
        <taxon>Dothideales</taxon>
        <taxon>Saccotheciaceae</taxon>
        <taxon>Aureobasidium</taxon>
    </lineage>
</organism>
<dbReference type="GO" id="GO:0090694">
    <property type="term" value="C:Scc2-Scc4 cohesin loading complex"/>
    <property type="evidence" value="ECO:0007669"/>
    <property type="project" value="TreeGrafter"/>
</dbReference>
<evidence type="ECO:0000259" key="9">
    <source>
        <dbReference type="Pfam" id="PF12830"/>
    </source>
</evidence>
<evidence type="ECO:0000256" key="7">
    <source>
        <dbReference type="SAM" id="Coils"/>
    </source>
</evidence>
<feature type="region of interest" description="Disordered" evidence="8">
    <location>
        <begin position="152"/>
        <end position="255"/>
    </location>
</feature>
<evidence type="ECO:0000256" key="2">
    <source>
        <dbReference type="ARBA" id="ARBA00009252"/>
    </source>
</evidence>
<evidence type="ECO:0000256" key="8">
    <source>
        <dbReference type="SAM" id="MobiDB-lite"/>
    </source>
</evidence>
<dbReference type="RefSeq" id="XP_013344857.1">
    <property type="nucleotide sequence ID" value="XM_013489403.1"/>
</dbReference>
<name>A0A074YRG9_AURSE</name>
<dbReference type="CDD" id="cd23958">
    <property type="entry name" value="SCC2"/>
    <property type="match status" value="1"/>
</dbReference>
<feature type="coiled-coil region" evidence="7">
    <location>
        <begin position="69"/>
        <end position="96"/>
    </location>
</feature>
<evidence type="ECO:0000313" key="10">
    <source>
        <dbReference type="EMBL" id="KEQ96672.1"/>
    </source>
</evidence>
<dbReference type="Pfam" id="PF12765">
    <property type="entry name" value="Cohesin_HEAT"/>
    <property type="match status" value="1"/>
</dbReference>
<dbReference type="OMA" id="GSTDWPA"/>
<dbReference type="OrthoDB" id="418242at2759"/>
<dbReference type="Pfam" id="PF12830">
    <property type="entry name" value="Nipped-B_C"/>
    <property type="match status" value="1"/>
</dbReference>
<dbReference type="GO" id="GO:1990414">
    <property type="term" value="P:replication-born double-strand break repair via sister chromatid exchange"/>
    <property type="evidence" value="ECO:0007669"/>
    <property type="project" value="TreeGrafter"/>
</dbReference>
<dbReference type="InParanoid" id="A0A074YRG9"/>
<feature type="compositionally biased region" description="Basic residues" evidence="8">
    <location>
        <begin position="671"/>
        <end position="683"/>
    </location>
</feature>
<feature type="compositionally biased region" description="Polar residues" evidence="8">
    <location>
        <begin position="1837"/>
        <end position="1848"/>
    </location>
</feature>
<feature type="region of interest" description="Disordered" evidence="8">
    <location>
        <begin position="631"/>
        <end position="694"/>
    </location>
</feature>
<protein>
    <recommendedName>
        <fullName evidence="6">Sister chromatid cohesion protein</fullName>
    </recommendedName>
</protein>
<dbReference type="EMBL" id="KL584756">
    <property type="protein sequence ID" value="KEQ96672.1"/>
    <property type="molecule type" value="Genomic_DNA"/>
</dbReference>
<keyword evidence="11" id="KW-1185">Reference proteome</keyword>
<feature type="compositionally biased region" description="Polar residues" evidence="8">
    <location>
        <begin position="177"/>
        <end position="214"/>
    </location>
</feature>
<reference evidence="10 11" key="1">
    <citation type="journal article" date="2014" name="BMC Genomics">
        <title>Genome sequencing of four Aureobasidium pullulans varieties: biotechnological potential, stress tolerance, and description of new species.</title>
        <authorList>
            <person name="Gostin Ar C."/>
            <person name="Ohm R.A."/>
            <person name="Kogej T."/>
            <person name="Sonjak S."/>
            <person name="Turk M."/>
            <person name="Zajc J."/>
            <person name="Zalar P."/>
            <person name="Grube M."/>
            <person name="Sun H."/>
            <person name="Han J."/>
            <person name="Sharma A."/>
            <person name="Chiniquy J."/>
            <person name="Ngan C.Y."/>
            <person name="Lipzen A."/>
            <person name="Barry K."/>
            <person name="Grigoriev I.V."/>
            <person name="Gunde-Cimerman N."/>
        </authorList>
    </citation>
    <scope>NUCLEOTIDE SEQUENCE [LARGE SCALE GENOMIC DNA]</scope>
    <source>
        <strain evidence="10 11">EXF-2481</strain>
    </source>
</reference>
<feature type="compositionally biased region" description="Polar residues" evidence="8">
    <location>
        <begin position="115"/>
        <end position="133"/>
    </location>
</feature>
<keyword evidence="7" id="KW-0175">Coiled coil</keyword>
<dbReference type="HOGENOM" id="CLU_000901_0_0_1"/>
<evidence type="ECO:0000256" key="4">
    <source>
        <dbReference type="ARBA" id="ARBA00023242"/>
    </source>
</evidence>
<dbReference type="GO" id="GO:0140588">
    <property type="term" value="P:chromatin looping"/>
    <property type="evidence" value="ECO:0007669"/>
    <property type="project" value="InterPro"/>
</dbReference>
<dbReference type="InterPro" id="IPR026003">
    <property type="entry name" value="Cohesin_HEAT"/>
</dbReference>
<comment type="similarity">
    <text evidence="2 6">Belongs to the SCC2/Nipped-B family.</text>
</comment>
<dbReference type="InterPro" id="IPR024986">
    <property type="entry name" value="Nipped-B_C"/>
</dbReference>
<dbReference type="GO" id="GO:0061775">
    <property type="term" value="F:cohesin loader activity"/>
    <property type="evidence" value="ECO:0007669"/>
    <property type="project" value="InterPro"/>
</dbReference>
<feature type="compositionally biased region" description="Low complexity" evidence="8">
    <location>
        <begin position="222"/>
        <end position="255"/>
    </location>
</feature>
<dbReference type="Proteomes" id="UP000030641">
    <property type="component" value="Unassembled WGS sequence"/>
</dbReference>
<gene>
    <name evidence="10" type="ORF">AUEXF2481DRAFT_4143</name>
</gene>
<dbReference type="GO" id="GO:0003682">
    <property type="term" value="F:chromatin binding"/>
    <property type="evidence" value="ECO:0007669"/>
    <property type="project" value="TreeGrafter"/>
</dbReference>
<dbReference type="GO" id="GO:0010468">
    <property type="term" value="P:regulation of gene expression"/>
    <property type="evidence" value="ECO:0007669"/>
    <property type="project" value="InterPro"/>
</dbReference>
<feature type="region of interest" description="Disordered" evidence="8">
    <location>
        <begin position="1775"/>
        <end position="1848"/>
    </location>
</feature>
<proteinExistence type="inferred from homology"/>
<keyword evidence="4 6" id="KW-0539">Nucleus</keyword>
<keyword evidence="5 6" id="KW-0131">Cell cycle</keyword>
<feature type="compositionally biased region" description="Acidic residues" evidence="8">
    <location>
        <begin position="642"/>
        <end position="667"/>
    </location>
</feature>
<evidence type="ECO:0000313" key="11">
    <source>
        <dbReference type="Proteomes" id="UP000030641"/>
    </source>
</evidence>